<accession>A0A8J3LNV3</accession>
<dbReference type="SUPFAM" id="SSF53901">
    <property type="entry name" value="Thiolase-like"/>
    <property type="match status" value="1"/>
</dbReference>
<dbReference type="Gene3D" id="3.40.47.10">
    <property type="match status" value="1"/>
</dbReference>
<keyword evidence="2" id="KW-1185">Reference proteome</keyword>
<name>A0A8J3LNV3_9ACTN</name>
<organism evidence="1 2">
    <name type="scientific">Catellatospora methionotrophica</name>
    <dbReference type="NCBI Taxonomy" id="121620"/>
    <lineage>
        <taxon>Bacteria</taxon>
        <taxon>Bacillati</taxon>
        <taxon>Actinomycetota</taxon>
        <taxon>Actinomycetes</taxon>
        <taxon>Micromonosporales</taxon>
        <taxon>Micromonosporaceae</taxon>
        <taxon>Catellatospora</taxon>
    </lineage>
</organism>
<dbReference type="Proteomes" id="UP000660339">
    <property type="component" value="Unassembled WGS sequence"/>
</dbReference>
<sequence length="283" mass="29149">MLRLTAVRHFPFDLDDARPSCHGLAEVFAERLAGDGVPADPAAALVGNRNSFSLMSAHVAAQLCPDPDVVLVGHAAHDCDLSTSVAGYLQQRLPGDPLVLAVSEQGATTGFAALTMARALHDTGAGRRILVVLADQATFTYDDPRLSGLDRRRDHAVGLLFTDDGGTPVTELRVLAQVDRQSLPSALAAAAKEAVSAPHGVLVAGAGLSPADTAAATGGQVAVRHAAADRLTTAVWSALADELAAPATCERTVVAVEYEPDLGYLSTLALTVPPAPTSGAVRD</sequence>
<dbReference type="GO" id="GO:0016746">
    <property type="term" value="F:acyltransferase activity"/>
    <property type="evidence" value="ECO:0007669"/>
    <property type="project" value="InterPro"/>
</dbReference>
<evidence type="ECO:0000313" key="1">
    <source>
        <dbReference type="EMBL" id="GIG18984.1"/>
    </source>
</evidence>
<dbReference type="EMBL" id="BONJ01000046">
    <property type="protein sequence ID" value="GIG18984.1"/>
    <property type="molecule type" value="Genomic_DNA"/>
</dbReference>
<dbReference type="AlphaFoldDB" id="A0A8J3LNV3"/>
<reference evidence="1" key="1">
    <citation type="submission" date="2021-01" db="EMBL/GenBank/DDBJ databases">
        <title>Whole genome shotgun sequence of Catellatospora methionotrophica NBRC 14553.</title>
        <authorList>
            <person name="Komaki H."/>
            <person name="Tamura T."/>
        </authorList>
    </citation>
    <scope>NUCLEOTIDE SEQUENCE</scope>
    <source>
        <strain evidence="1">NBRC 14553</strain>
    </source>
</reference>
<evidence type="ECO:0000313" key="2">
    <source>
        <dbReference type="Proteomes" id="UP000660339"/>
    </source>
</evidence>
<comment type="caution">
    <text evidence="1">The sequence shown here is derived from an EMBL/GenBank/DDBJ whole genome shotgun (WGS) entry which is preliminary data.</text>
</comment>
<dbReference type="InterPro" id="IPR016039">
    <property type="entry name" value="Thiolase-like"/>
</dbReference>
<proteinExistence type="predicted"/>
<protein>
    <submittedName>
        <fullName evidence="1">Uncharacterized protein</fullName>
    </submittedName>
</protein>
<dbReference type="RefSeq" id="WP_166388221.1">
    <property type="nucleotide sequence ID" value="NZ_BAAATT010000008.1"/>
</dbReference>
<gene>
    <name evidence="1" type="ORF">Cme02nite_73160</name>
</gene>